<proteinExistence type="predicted"/>
<dbReference type="AlphaFoldDB" id="A0A291QPW3"/>
<evidence type="ECO:0000313" key="2">
    <source>
        <dbReference type="Proteomes" id="UP000220133"/>
    </source>
</evidence>
<keyword evidence="2" id="KW-1185">Reference proteome</keyword>
<dbReference type="RefSeq" id="WP_098192428.1">
    <property type="nucleotide sequence ID" value="NZ_CP023777.1"/>
</dbReference>
<dbReference type="Proteomes" id="UP000220133">
    <property type="component" value="Chromosome"/>
</dbReference>
<organism evidence="1 2">
    <name type="scientific">Chitinophaga caeni</name>
    <dbReference type="NCBI Taxonomy" id="2029983"/>
    <lineage>
        <taxon>Bacteria</taxon>
        <taxon>Pseudomonadati</taxon>
        <taxon>Bacteroidota</taxon>
        <taxon>Chitinophagia</taxon>
        <taxon>Chitinophagales</taxon>
        <taxon>Chitinophagaceae</taxon>
        <taxon>Chitinophaga</taxon>
    </lineage>
</organism>
<reference evidence="1 2" key="1">
    <citation type="submission" date="2017-10" db="EMBL/GenBank/DDBJ databases">
        <title>Paenichitinophaga pekingensis gen. nov., sp. nov., isolated from activated sludge.</title>
        <authorList>
            <person name="Jin D."/>
            <person name="Kong X."/>
            <person name="Deng Y."/>
            <person name="Bai Z."/>
        </authorList>
    </citation>
    <scope>NUCLEOTIDE SEQUENCE [LARGE SCALE GENOMIC DNA]</scope>
    <source>
        <strain evidence="1 2">13</strain>
    </source>
</reference>
<accession>A0A291QPW3</accession>
<gene>
    <name evidence="1" type="ORF">COR50_02040</name>
</gene>
<dbReference type="KEGG" id="cbae:COR50_02040"/>
<name>A0A291QPW3_9BACT</name>
<protein>
    <submittedName>
        <fullName evidence="1">Uncharacterized protein</fullName>
    </submittedName>
</protein>
<sequence length="137" mass="15985">MMMLNHELPGTDLHGICKHVALQQQVPSTFVCFLMFERLYSIKPDEAIIFLFDSDLATFLRKHKGRFEMKPVHNHILLKFEDGSTLAHKNADITWYEFFAHSYIDCSPKKVQELNRALWNTLSLDVQSRYQAPIIAM</sequence>
<dbReference type="OrthoDB" id="671408at2"/>
<dbReference type="EMBL" id="CP023777">
    <property type="protein sequence ID" value="ATL46038.1"/>
    <property type="molecule type" value="Genomic_DNA"/>
</dbReference>
<evidence type="ECO:0000313" key="1">
    <source>
        <dbReference type="EMBL" id="ATL46038.1"/>
    </source>
</evidence>